<evidence type="ECO:0000259" key="1">
    <source>
        <dbReference type="Pfam" id="PF01402"/>
    </source>
</evidence>
<protein>
    <recommendedName>
        <fullName evidence="1">Ribbon-helix-helix protein CopG domain-containing protein</fullName>
    </recommendedName>
</protein>
<evidence type="ECO:0000313" key="3">
    <source>
        <dbReference type="Proteomes" id="UP000179266"/>
    </source>
</evidence>
<dbReference type="InterPro" id="IPR013321">
    <property type="entry name" value="Arc_rbn_hlx_hlx"/>
</dbReference>
<accession>A0A1F7RYV8</accession>
<evidence type="ECO:0000313" key="2">
    <source>
        <dbReference type="EMBL" id="OGL46743.1"/>
    </source>
</evidence>
<reference evidence="2 3" key="1">
    <citation type="journal article" date="2016" name="Nat. Commun.">
        <title>Thousands of microbial genomes shed light on interconnected biogeochemical processes in an aquifer system.</title>
        <authorList>
            <person name="Anantharaman K."/>
            <person name="Brown C.T."/>
            <person name="Hug L.A."/>
            <person name="Sharon I."/>
            <person name="Castelle C.J."/>
            <person name="Probst A.J."/>
            <person name="Thomas B.C."/>
            <person name="Singh A."/>
            <person name="Wilkins M.J."/>
            <person name="Karaoz U."/>
            <person name="Brodie E.L."/>
            <person name="Williams K.H."/>
            <person name="Hubbard S.S."/>
            <person name="Banfield J.F."/>
        </authorList>
    </citation>
    <scope>NUCLEOTIDE SEQUENCE [LARGE SCALE GENOMIC DNA]</scope>
</reference>
<dbReference type="EMBL" id="MGDD01000115">
    <property type="protein sequence ID" value="OGL46743.1"/>
    <property type="molecule type" value="Genomic_DNA"/>
</dbReference>
<feature type="domain" description="Ribbon-helix-helix protein CopG" evidence="1">
    <location>
        <begin position="2"/>
        <end position="39"/>
    </location>
</feature>
<comment type="caution">
    <text evidence="2">The sequence shown here is derived from an EMBL/GenBank/DDBJ whole genome shotgun (WGS) entry which is preliminary data.</text>
</comment>
<sequence length="84" mass="9519">MAISLRLDSKLDQELSKCAEFMGTSKSELIRILIDDFVKKNAKRLSPWELGKDFFGREGSGKSNLSVDRKTILKEKLDAKKSLD</sequence>
<proteinExistence type="predicted"/>
<dbReference type="InterPro" id="IPR002145">
    <property type="entry name" value="CopG"/>
</dbReference>
<dbReference type="Gene3D" id="1.10.1220.10">
    <property type="entry name" value="Met repressor-like"/>
    <property type="match status" value="1"/>
</dbReference>
<dbReference type="GO" id="GO:0006355">
    <property type="term" value="P:regulation of DNA-templated transcription"/>
    <property type="evidence" value="ECO:0007669"/>
    <property type="project" value="InterPro"/>
</dbReference>
<dbReference type="Proteomes" id="UP000179266">
    <property type="component" value="Unassembled WGS sequence"/>
</dbReference>
<gene>
    <name evidence="2" type="ORF">A2161_18330</name>
</gene>
<organism evidence="2 3">
    <name type="scientific">Candidatus Schekmanbacteria bacterium RBG_13_48_7</name>
    <dbReference type="NCBI Taxonomy" id="1817878"/>
    <lineage>
        <taxon>Bacteria</taxon>
        <taxon>Candidatus Schekmaniibacteriota</taxon>
    </lineage>
</organism>
<dbReference type="AlphaFoldDB" id="A0A1F7RYV8"/>
<dbReference type="Pfam" id="PF01402">
    <property type="entry name" value="RHH_1"/>
    <property type="match status" value="1"/>
</dbReference>
<name>A0A1F7RYV8_9BACT</name>